<name>A0A2W6IFF4_STEMA</name>
<protein>
    <submittedName>
        <fullName evidence="1">Uncharacterized protein</fullName>
    </submittedName>
</protein>
<sequence length="245" mass="26468">MLSKPPSARFIPPQPAREAQPYSAAYTFCGGEPAKGYWRQSCSEGTMAVPNNGAVQLPQNATILGYEQSGGTSYVRYQVCRSVFVQTAPPGPITCTSYPEQKARPASPRVPGRFEYASVFAWDAGARSDAELDGDLAMQLTMSRVVGVVVGLCTDRDRLEDPAAILHGLYFHQSPGGLMQVCAIESGARVSEVRTYSAADVWQVRRVGGVVEYVCNGDRFYRSLHLSEGPLLVGCAMFATGDVIE</sequence>
<comment type="caution">
    <text evidence="1">The sequence shown here is derived from an EMBL/GenBank/DDBJ whole genome shotgun (WGS) entry which is preliminary data.</text>
</comment>
<dbReference type="Proteomes" id="UP000249614">
    <property type="component" value="Unassembled WGS sequence"/>
</dbReference>
<dbReference type="EMBL" id="LXXM01000113">
    <property type="protein sequence ID" value="PZS93814.1"/>
    <property type="molecule type" value="Genomic_DNA"/>
</dbReference>
<accession>A0A2W6IFF4</accession>
<evidence type="ECO:0000313" key="2">
    <source>
        <dbReference type="Proteomes" id="UP000249614"/>
    </source>
</evidence>
<organism evidence="1 2">
    <name type="scientific">Stenotrophomonas maltophilia</name>
    <name type="common">Pseudomonas maltophilia</name>
    <name type="synonym">Xanthomonas maltophilia</name>
    <dbReference type="NCBI Taxonomy" id="40324"/>
    <lineage>
        <taxon>Bacteria</taxon>
        <taxon>Pseudomonadati</taxon>
        <taxon>Pseudomonadota</taxon>
        <taxon>Gammaproteobacteria</taxon>
        <taxon>Lysobacterales</taxon>
        <taxon>Lysobacteraceae</taxon>
        <taxon>Stenotrophomonas</taxon>
        <taxon>Stenotrophomonas maltophilia group</taxon>
    </lineage>
</organism>
<proteinExistence type="predicted"/>
<gene>
    <name evidence="1" type="ORF">A7X83_05650</name>
</gene>
<reference evidence="1 2" key="1">
    <citation type="submission" date="2016-05" db="EMBL/GenBank/DDBJ databases">
        <authorList>
            <person name="Lavstsen T."/>
            <person name="Jespersen J.S."/>
        </authorList>
    </citation>
    <scope>NUCLEOTIDE SEQUENCE [LARGE SCALE GENOMIC DNA]</scope>
    <source>
        <strain evidence="1 2">SM-5815</strain>
    </source>
</reference>
<dbReference type="AlphaFoldDB" id="A0A2W6IFF4"/>
<evidence type="ECO:0000313" key="1">
    <source>
        <dbReference type="EMBL" id="PZS93814.1"/>
    </source>
</evidence>